<feature type="compositionally biased region" description="Basic and acidic residues" evidence="1">
    <location>
        <begin position="41"/>
        <end position="60"/>
    </location>
</feature>
<reference evidence="3" key="1">
    <citation type="journal article" date="2019" name="Int. J. Syst. Evol. Microbiol.">
        <title>The Global Catalogue of Microorganisms (GCM) 10K type strain sequencing project: providing services to taxonomists for standard genome sequencing and annotation.</title>
        <authorList>
            <consortium name="The Broad Institute Genomics Platform"/>
            <consortium name="The Broad Institute Genome Sequencing Center for Infectious Disease"/>
            <person name="Wu L."/>
            <person name="Ma J."/>
        </authorList>
    </citation>
    <scope>NUCLEOTIDE SEQUENCE [LARGE SCALE GENOMIC DNA]</scope>
    <source>
        <strain evidence="3">CGMCC 1.16305</strain>
    </source>
</reference>
<gene>
    <name evidence="2" type="ORF">ACFQRG_02015</name>
</gene>
<organism evidence="2 3">
    <name type="scientific">Scopulibacillus cellulosilyticus</name>
    <dbReference type="NCBI Taxonomy" id="2665665"/>
    <lineage>
        <taxon>Bacteria</taxon>
        <taxon>Bacillati</taxon>
        <taxon>Bacillota</taxon>
        <taxon>Bacilli</taxon>
        <taxon>Bacillales</taxon>
        <taxon>Sporolactobacillaceae</taxon>
        <taxon>Scopulibacillus</taxon>
    </lineage>
</organism>
<dbReference type="Proteomes" id="UP001596505">
    <property type="component" value="Unassembled WGS sequence"/>
</dbReference>
<evidence type="ECO:0008006" key="4">
    <source>
        <dbReference type="Google" id="ProtNLM"/>
    </source>
</evidence>
<name>A0ABW2PQT0_9BACL</name>
<proteinExistence type="predicted"/>
<dbReference type="EMBL" id="JBHTCO010000002">
    <property type="protein sequence ID" value="MFC7391768.1"/>
    <property type="molecule type" value="Genomic_DNA"/>
</dbReference>
<feature type="region of interest" description="Disordered" evidence="1">
    <location>
        <begin position="26"/>
        <end position="60"/>
    </location>
</feature>
<evidence type="ECO:0000313" key="2">
    <source>
        <dbReference type="EMBL" id="MFC7391768.1"/>
    </source>
</evidence>
<comment type="caution">
    <text evidence="2">The sequence shown here is derived from an EMBL/GenBank/DDBJ whole genome shotgun (WGS) entry which is preliminary data.</text>
</comment>
<feature type="compositionally biased region" description="Polar residues" evidence="1">
    <location>
        <begin position="26"/>
        <end position="40"/>
    </location>
</feature>
<evidence type="ECO:0000256" key="1">
    <source>
        <dbReference type="SAM" id="MobiDB-lite"/>
    </source>
</evidence>
<protein>
    <recommendedName>
        <fullName evidence="4">YtxH domain-containing protein</fullName>
    </recommendedName>
</protein>
<accession>A0ABW2PQT0</accession>
<sequence length="60" mass="6542">MKAGRMMGVIAGVGLGAAALGMMNRNRTQNQSVGQYNRPTNSHEKEVLSNMAEESKNELY</sequence>
<keyword evidence="3" id="KW-1185">Reference proteome</keyword>
<dbReference type="RefSeq" id="WP_380963092.1">
    <property type="nucleotide sequence ID" value="NZ_JBHTCO010000002.1"/>
</dbReference>
<evidence type="ECO:0000313" key="3">
    <source>
        <dbReference type="Proteomes" id="UP001596505"/>
    </source>
</evidence>